<feature type="transmembrane region" description="Helical" evidence="1">
    <location>
        <begin position="12"/>
        <end position="33"/>
    </location>
</feature>
<dbReference type="AlphaFoldDB" id="A0A3P3XMF7"/>
<gene>
    <name evidence="2" type="ORF">SPIRO4BDMA_40013</name>
</gene>
<keyword evidence="1" id="KW-1133">Transmembrane helix</keyword>
<feature type="transmembrane region" description="Helical" evidence="1">
    <location>
        <begin position="77"/>
        <end position="95"/>
    </location>
</feature>
<dbReference type="EMBL" id="FWDO01000004">
    <property type="protein sequence ID" value="SLM17444.1"/>
    <property type="molecule type" value="Genomic_DNA"/>
</dbReference>
<evidence type="ECO:0008006" key="3">
    <source>
        <dbReference type="Google" id="ProtNLM"/>
    </source>
</evidence>
<accession>A0A3P3XMF7</accession>
<feature type="transmembrane region" description="Helical" evidence="1">
    <location>
        <begin position="115"/>
        <end position="135"/>
    </location>
</feature>
<keyword evidence="1" id="KW-0812">Transmembrane</keyword>
<evidence type="ECO:0000313" key="2">
    <source>
        <dbReference type="EMBL" id="SLM17444.1"/>
    </source>
</evidence>
<feature type="transmembrane region" description="Helical" evidence="1">
    <location>
        <begin position="262"/>
        <end position="283"/>
    </location>
</feature>
<feature type="transmembrane region" description="Helical" evidence="1">
    <location>
        <begin position="404"/>
        <end position="423"/>
    </location>
</feature>
<feature type="transmembrane region" description="Helical" evidence="1">
    <location>
        <begin position="172"/>
        <end position="194"/>
    </location>
</feature>
<protein>
    <recommendedName>
        <fullName evidence="3">DUF1538 domain-containing protein</fullName>
    </recommendedName>
</protein>
<feature type="transmembrane region" description="Helical" evidence="1">
    <location>
        <begin position="142"/>
        <end position="160"/>
    </location>
</feature>
<sequence>MNLLTKFKETSISVVPILLIVLVLELTVAPIGTTLLVQFFLGGVLIIIGLSVFLLGIDIGVLPVGQKVGATLVYKRNLGLMLAVGFVVGFFITVAEPDVRVLANQAATVDPSISKTLLVVMISLGVGLFVAVGFARTTLGIPYRYLLIVFYIGVFILASLTDPAYLGVGFDAGGATTGPMTVPFIMALGVGVAAVRKGKEAEDDSFGLVGLASIGPIAAVLIMGIINKGRSAPASAAAAESVETQGIAASFIHLIPETLADVALALGPLALMVFMFQITLLHMPRHQMMRTIKGLIYTFLGLVFFFIGVNGGFLPVGSTIGGIIGAMEHNAILIPIGFVLGAVVVLAEPAIWVLNNQVEEVSGGYIKKRVMLVSLSIGVAVAVALAMLRVVTGMSIWWLLVPGYTLALALTFWSPPLFTAIAFDSGGVASGPMSSTFILSFTLGASAAAGGNPITDAFGVIAMIAMTPLIAIQILGLIFKYKEKKAAVPHSSEAAEETVE</sequence>
<feature type="transmembrane region" description="Helical" evidence="1">
    <location>
        <begin position="206"/>
        <end position="226"/>
    </location>
</feature>
<organism evidence="2">
    <name type="scientific">uncultured spirochete</name>
    <dbReference type="NCBI Taxonomy" id="156406"/>
    <lineage>
        <taxon>Bacteria</taxon>
        <taxon>Pseudomonadati</taxon>
        <taxon>Spirochaetota</taxon>
        <taxon>Spirochaetia</taxon>
        <taxon>Spirochaetales</taxon>
        <taxon>environmental samples</taxon>
    </lineage>
</organism>
<reference evidence="2" key="1">
    <citation type="submission" date="2017-02" db="EMBL/GenBank/DDBJ databases">
        <authorList>
            <person name="Regsiter A."/>
            <person name="William W."/>
        </authorList>
    </citation>
    <scope>NUCLEOTIDE SEQUENCE</scope>
    <source>
        <strain evidence="2">BdmA 4</strain>
    </source>
</reference>
<feature type="transmembrane region" description="Helical" evidence="1">
    <location>
        <begin position="375"/>
        <end position="398"/>
    </location>
</feature>
<name>A0A3P3XMF7_9SPIR</name>
<feature type="transmembrane region" description="Helical" evidence="1">
    <location>
        <begin position="435"/>
        <end position="451"/>
    </location>
</feature>
<keyword evidence="1" id="KW-0472">Membrane</keyword>
<feature type="transmembrane region" description="Helical" evidence="1">
    <location>
        <begin position="457"/>
        <end position="479"/>
    </location>
</feature>
<feature type="transmembrane region" description="Helical" evidence="1">
    <location>
        <begin position="39"/>
        <end position="65"/>
    </location>
</feature>
<dbReference type="Pfam" id="PF07556">
    <property type="entry name" value="DUF1538"/>
    <property type="match status" value="2"/>
</dbReference>
<proteinExistence type="predicted"/>
<evidence type="ECO:0000256" key="1">
    <source>
        <dbReference type="SAM" id="Phobius"/>
    </source>
</evidence>
<feature type="transmembrane region" description="Helical" evidence="1">
    <location>
        <begin position="332"/>
        <end position="354"/>
    </location>
</feature>
<dbReference type="InterPro" id="IPR011435">
    <property type="entry name" value="UmpAB"/>
</dbReference>
<feature type="transmembrane region" description="Helical" evidence="1">
    <location>
        <begin position="295"/>
        <end position="326"/>
    </location>
</feature>